<dbReference type="Proteomes" id="UP001295469">
    <property type="component" value="Chromosome C02"/>
</dbReference>
<feature type="compositionally biased region" description="Polar residues" evidence="1">
    <location>
        <begin position="46"/>
        <end position="58"/>
    </location>
</feature>
<evidence type="ECO:0000256" key="1">
    <source>
        <dbReference type="SAM" id="MobiDB-lite"/>
    </source>
</evidence>
<protein>
    <submittedName>
        <fullName evidence="2">(rape) hypothetical protein</fullName>
    </submittedName>
</protein>
<accession>A0A816KCV1</accession>
<dbReference type="EMBL" id="HG994366">
    <property type="protein sequence ID" value="CAF1894730.1"/>
    <property type="molecule type" value="Genomic_DNA"/>
</dbReference>
<name>A0A816KCV1_BRANA</name>
<organism evidence="2">
    <name type="scientific">Brassica napus</name>
    <name type="common">Rape</name>
    <dbReference type="NCBI Taxonomy" id="3708"/>
    <lineage>
        <taxon>Eukaryota</taxon>
        <taxon>Viridiplantae</taxon>
        <taxon>Streptophyta</taxon>
        <taxon>Embryophyta</taxon>
        <taxon>Tracheophyta</taxon>
        <taxon>Spermatophyta</taxon>
        <taxon>Magnoliopsida</taxon>
        <taxon>eudicotyledons</taxon>
        <taxon>Gunneridae</taxon>
        <taxon>Pentapetalae</taxon>
        <taxon>rosids</taxon>
        <taxon>malvids</taxon>
        <taxon>Brassicales</taxon>
        <taxon>Brassicaceae</taxon>
        <taxon>Brassiceae</taxon>
        <taxon>Brassica</taxon>
    </lineage>
</organism>
<reference evidence="2" key="1">
    <citation type="submission" date="2021-01" db="EMBL/GenBank/DDBJ databases">
        <authorList>
            <consortium name="Genoscope - CEA"/>
            <person name="William W."/>
        </authorList>
    </citation>
    <scope>NUCLEOTIDE SEQUENCE</scope>
</reference>
<sequence length="58" mass="6800">MEMKWLLTSAFTQNVRLLKPYRSNQQLRKHQQQNKGDEERGVPKRVSSSSSLTQILQV</sequence>
<gene>
    <name evidence="2" type="ORF">DARMORV10_C02P15970.1</name>
</gene>
<dbReference type="AlphaFoldDB" id="A0A816KCV1"/>
<proteinExistence type="predicted"/>
<feature type="region of interest" description="Disordered" evidence="1">
    <location>
        <begin position="22"/>
        <end position="58"/>
    </location>
</feature>
<evidence type="ECO:0000313" key="2">
    <source>
        <dbReference type="EMBL" id="CAF1894730.1"/>
    </source>
</evidence>